<reference evidence="1 2" key="1">
    <citation type="submission" date="2014-02" db="EMBL/GenBank/DDBJ databases">
        <authorList>
            <person name="Genoscope - CEA"/>
        </authorList>
    </citation>
    <scope>NUCLEOTIDE SEQUENCE [LARGE SCALE GENOMIC DNA]</scope>
    <source>
        <strain evidence="1 2">PCC 8005</strain>
    </source>
</reference>
<dbReference type="EMBL" id="FO818640">
    <property type="protein sequence ID" value="CDM96367.1"/>
    <property type="molecule type" value="Genomic_DNA"/>
</dbReference>
<proteinExistence type="predicted"/>
<evidence type="ECO:0000313" key="1">
    <source>
        <dbReference type="EMBL" id="CDM96367.1"/>
    </source>
</evidence>
<keyword evidence="2" id="KW-1185">Reference proteome</keyword>
<organism evidence="1 2">
    <name type="scientific">Limnospira indica PCC 8005</name>
    <dbReference type="NCBI Taxonomy" id="376219"/>
    <lineage>
        <taxon>Bacteria</taxon>
        <taxon>Bacillati</taxon>
        <taxon>Cyanobacteriota</taxon>
        <taxon>Cyanophyceae</taxon>
        <taxon>Oscillatoriophycideae</taxon>
        <taxon>Oscillatoriales</taxon>
        <taxon>Sirenicapillariaceae</taxon>
        <taxon>Limnospira</taxon>
    </lineage>
</organism>
<evidence type="ECO:0000313" key="2">
    <source>
        <dbReference type="Proteomes" id="UP000032946"/>
    </source>
</evidence>
<dbReference type="Proteomes" id="UP000032946">
    <property type="component" value="Chromosome"/>
</dbReference>
<dbReference type="AlphaFoldDB" id="A0A9P1P001"/>
<protein>
    <submittedName>
        <fullName evidence="1">Uncharacterized protein</fullName>
    </submittedName>
</protein>
<sequence length="54" mass="6165">MFGGDRYFLLPLLRSSVTIGDRLLTITLKLPTVKVLPDCKEMLKRFLLKNVAQT</sequence>
<gene>
    <name evidence="1" type="ORF">ARTHRO_40776</name>
</gene>
<accession>A0A9P1P001</accession>
<name>A0A9P1P001_9CYAN</name>